<feature type="transmembrane region" description="Helical" evidence="6">
    <location>
        <begin position="751"/>
        <end position="774"/>
    </location>
</feature>
<dbReference type="OrthoDB" id="5292592at2"/>
<dbReference type="Pfam" id="PF02687">
    <property type="entry name" value="FtsX"/>
    <property type="match status" value="2"/>
</dbReference>
<feature type="transmembrane region" description="Helical" evidence="6">
    <location>
        <begin position="21"/>
        <end position="43"/>
    </location>
</feature>
<evidence type="ECO:0000256" key="5">
    <source>
        <dbReference type="ARBA" id="ARBA00023136"/>
    </source>
</evidence>
<evidence type="ECO:0000256" key="6">
    <source>
        <dbReference type="SAM" id="Phobius"/>
    </source>
</evidence>
<evidence type="ECO:0000259" key="7">
    <source>
        <dbReference type="Pfam" id="PF02687"/>
    </source>
</evidence>
<feature type="transmembrane region" description="Helical" evidence="6">
    <location>
        <begin position="346"/>
        <end position="369"/>
    </location>
</feature>
<feature type="transmembrane region" description="Helical" evidence="6">
    <location>
        <begin position="255"/>
        <end position="278"/>
    </location>
</feature>
<dbReference type="EMBL" id="CP021377">
    <property type="protein sequence ID" value="ART83163.1"/>
    <property type="molecule type" value="Genomic_DNA"/>
</dbReference>
<dbReference type="Proteomes" id="UP000243937">
    <property type="component" value="Chromosome"/>
</dbReference>
<sequence>MPSPSFSLSFGLVWREIGRGPLRLFVLALALSVASILSVTLVADRLNQALSVSGRDYIAADRVISASRALDESWLTEAQTRGLELSRTQSFQSVLFANDELQLASVRAVDNAFPFYGELVLAPQQTVVPQQAVTSGHIWLSSRLLTLLKLELGDQVELGNLELQVAGELVSEPDQGFSPALLAPRALIHLDDVAATGIQMAGSRVSYRYLFKGTTEQLDAYATWVKPQLQAGQQWLGPDNADTPVARSLTRAEQFFRLASLIGVLLGILAMAIALGYFSRREQDRIALLKTLGAGRRALLVWLSKLLTSLLIVGSVLGGVVGYGLHKLILLSLGEALAIPLPPPSWQPFALALGLALLTTLMLSVVPMLRLLKVPPLRVLRNEAQARIPAWWSAGILLSGTFVLSWLFAGDLALAGGLLLGLLALMGILGGVCGLMLAMAKRSGGSIAFRLALSRLDRARLNTLLQFGGVALALFLGCLLWVVRGELVDGFLANLPAEAPNRFVINIADYELKPLQQKLDAAGLERSVFYPIVRGRLSAINDQAAVSDVDSANNGNNDGGIGRELNLTYSKVLPTGNRILSGDWSQAPDSVSVESGLAERLGLILGDRVTLDLAGEQVSAEVKNIREVDWDSMKPNFYFIFSPDVLASYPATWLASFYLPAEQKALEVELIRAFPTVTILDVEALLQQLRQVLAQVSQALLVIMGLVIVASILVLLAQLETTLESRRRELVLLRTLGASERLMQASLRWEWLAAGIAAGLAAALGVELCVAILLPYWLGLPWQPHPLLWITLPVLGAGLLLLTGRIGGITRDTLMNRLRQW</sequence>
<proteinExistence type="predicted"/>
<feature type="transmembrane region" description="Helical" evidence="6">
    <location>
        <begin position="461"/>
        <end position="483"/>
    </location>
</feature>
<gene>
    <name evidence="8" type="ORF">CBP31_11515</name>
</gene>
<feature type="transmembrane region" description="Helical" evidence="6">
    <location>
        <begin position="299"/>
        <end position="326"/>
    </location>
</feature>
<dbReference type="GO" id="GO:0005886">
    <property type="term" value="C:plasma membrane"/>
    <property type="evidence" value="ECO:0007669"/>
    <property type="project" value="UniProtKB-SubCell"/>
</dbReference>
<feature type="transmembrane region" description="Helical" evidence="6">
    <location>
        <begin position="699"/>
        <end position="719"/>
    </location>
</feature>
<feature type="transmembrane region" description="Helical" evidence="6">
    <location>
        <begin position="390"/>
        <end position="409"/>
    </location>
</feature>
<feature type="transmembrane region" description="Helical" evidence="6">
    <location>
        <begin position="786"/>
        <end position="807"/>
    </location>
</feature>
<keyword evidence="9" id="KW-1185">Reference proteome</keyword>
<dbReference type="PANTHER" id="PTHR30287">
    <property type="entry name" value="MEMBRANE COMPONENT OF PREDICTED ABC SUPERFAMILY METABOLITE UPTAKE TRANSPORTER"/>
    <property type="match status" value="1"/>
</dbReference>
<protein>
    <submittedName>
        <fullName evidence="8">ABC transporter permease</fullName>
    </submittedName>
</protein>
<reference evidence="8 9" key="1">
    <citation type="journal article" date="2014" name="Int. J. Syst. Evol. Microbiol.">
        <title>Oceanisphaera profunda sp. nov., a marine bacterium isolated from deep-sea sediment, and emended description of the genus Oceanisphaera.</title>
        <authorList>
            <person name="Xu Z."/>
            <person name="Zhang X.Y."/>
            <person name="Su H.N."/>
            <person name="Yu Z.C."/>
            <person name="Liu C."/>
            <person name="Li H."/>
            <person name="Chen X.L."/>
            <person name="Song X.Y."/>
            <person name="Xie B.B."/>
            <person name="Qin Q.L."/>
            <person name="Zhou B.C."/>
            <person name="Shi M."/>
            <person name="Huang Y."/>
            <person name="Zhang Y.Z."/>
        </authorList>
    </citation>
    <scope>NUCLEOTIDE SEQUENCE [LARGE SCALE GENOMIC DNA]</scope>
    <source>
        <strain evidence="8 9">SM1222</strain>
    </source>
</reference>
<keyword evidence="2" id="KW-1003">Cell membrane</keyword>
<feature type="domain" description="ABC3 transporter permease C-terminal" evidence="7">
    <location>
        <begin position="702"/>
        <end position="803"/>
    </location>
</feature>
<dbReference type="AlphaFoldDB" id="A0A1Y0D6I9"/>
<name>A0A1Y0D6I9_9GAMM</name>
<feature type="domain" description="ABC3 transporter permease C-terminal" evidence="7">
    <location>
        <begin position="258"/>
        <end position="376"/>
    </location>
</feature>
<evidence type="ECO:0000256" key="1">
    <source>
        <dbReference type="ARBA" id="ARBA00004651"/>
    </source>
</evidence>
<feature type="transmembrane region" description="Helical" evidence="6">
    <location>
        <begin position="415"/>
        <end position="440"/>
    </location>
</feature>
<keyword evidence="3 6" id="KW-0812">Transmembrane</keyword>
<organism evidence="8 9">
    <name type="scientific">Oceanisphaera profunda</name>
    <dbReference type="NCBI Taxonomy" id="1416627"/>
    <lineage>
        <taxon>Bacteria</taxon>
        <taxon>Pseudomonadati</taxon>
        <taxon>Pseudomonadota</taxon>
        <taxon>Gammaproteobacteria</taxon>
        <taxon>Aeromonadales</taxon>
        <taxon>Aeromonadaceae</taxon>
        <taxon>Oceanisphaera</taxon>
    </lineage>
</organism>
<keyword evidence="4 6" id="KW-1133">Transmembrane helix</keyword>
<dbReference type="InterPro" id="IPR003838">
    <property type="entry name" value="ABC3_permease_C"/>
</dbReference>
<evidence type="ECO:0000256" key="2">
    <source>
        <dbReference type="ARBA" id="ARBA00022475"/>
    </source>
</evidence>
<dbReference type="InterPro" id="IPR038766">
    <property type="entry name" value="Membrane_comp_ABC_pdt"/>
</dbReference>
<dbReference type="RefSeq" id="WP_087037403.1">
    <property type="nucleotide sequence ID" value="NZ_CP021377.1"/>
</dbReference>
<evidence type="ECO:0000313" key="9">
    <source>
        <dbReference type="Proteomes" id="UP000243937"/>
    </source>
</evidence>
<accession>A0A1Y0D6I9</accession>
<dbReference type="PANTHER" id="PTHR30287:SF1">
    <property type="entry name" value="INNER MEMBRANE PROTEIN"/>
    <property type="match status" value="1"/>
</dbReference>
<evidence type="ECO:0000256" key="3">
    <source>
        <dbReference type="ARBA" id="ARBA00022692"/>
    </source>
</evidence>
<evidence type="ECO:0000256" key="4">
    <source>
        <dbReference type="ARBA" id="ARBA00022989"/>
    </source>
</evidence>
<keyword evidence="5 6" id="KW-0472">Membrane</keyword>
<evidence type="ECO:0000313" key="8">
    <source>
        <dbReference type="EMBL" id="ART83163.1"/>
    </source>
</evidence>
<dbReference type="KEGG" id="opf:CBP31_11515"/>
<comment type="subcellular location">
    <subcellularLocation>
        <location evidence="1">Cell membrane</location>
        <topology evidence="1">Multi-pass membrane protein</topology>
    </subcellularLocation>
</comment>